<evidence type="ECO:0000256" key="2">
    <source>
        <dbReference type="SAM" id="Phobius"/>
    </source>
</evidence>
<gene>
    <name evidence="3" type="ORF">F503_07152</name>
</gene>
<evidence type="ECO:0000313" key="3">
    <source>
        <dbReference type="EMBL" id="EPE09376.1"/>
    </source>
</evidence>
<accession>S3CBN4</accession>
<name>S3CBN4_OPHP1</name>
<feature type="transmembrane region" description="Helical" evidence="2">
    <location>
        <begin position="6"/>
        <end position="32"/>
    </location>
</feature>
<keyword evidence="2" id="KW-0812">Transmembrane</keyword>
<keyword evidence="4" id="KW-1185">Reference proteome</keyword>
<dbReference type="Proteomes" id="UP000016923">
    <property type="component" value="Unassembled WGS sequence"/>
</dbReference>
<evidence type="ECO:0000256" key="1">
    <source>
        <dbReference type="SAM" id="MobiDB-lite"/>
    </source>
</evidence>
<sequence length="207" mass="23897">MVSVLYVGAVAFYFLVLYPYIVTFISWAVWAIEGLPPPAYQKDFKEGRLMPSSDARTHMREEVRRLAKLRSGEETETDKKSCPLTKSKSWIRGYCSNRRTRLDQIMCDARDAEEGHSVRVEDTSNPEEPRTPSGKGKERAFSPHRSFTVQPKGTQHPHGVELIVYMRVVAGSIFFHAVFCALPFWFKAMKYTWTQQMMLPLNMHDQD</sequence>
<reference evidence="3 4" key="1">
    <citation type="journal article" date="2013" name="BMC Genomics">
        <title>The genome and transcriptome of the pine saprophyte Ophiostoma piceae, and a comparison with the bark beetle-associated pine pathogen Grosmannia clavigera.</title>
        <authorList>
            <person name="Haridas S."/>
            <person name="Wang Y."/>
            <person name="Lim L."/>
            <person name="Massoumi Alamouti S."/>
            <person name="Jackman S."/>
            <person name="Docking R."/>
            <person name="Robertson G."/>
            <person name="Birol I."/>
            <person name="Bohlmann J."/>
            <person name="Breuil C."/>
        </authorList>
    </citation>
    <scope>NUCLEOTIDE SEQUENCE [LARGE SCALE GENOMIC DNA]</scope>
    <source>
        <strain evidence="3 4">UAMH 11346</strain>
    </source>
</reference>
<feature type="transmembrane region" description="Helical" evidence="2">
    <location>
        <begin position="162"/>
        <end position="186"/>
    </location>
</feature>
<feature type="compositionally biased region" description="Basic and acidic residues" evidence="1">
    <location>
        <begin position="113"/>
        <end position="141"/>
    </location>
</feature>
<proteinExistence type="predicted"/>
<dbReference type="EMBL" id="KE148147">
    <property type="protein sequence ID" value="EPE09376.1"/>
    <property type="molecule type" value="Genomic_DNA"/>
</dbReference>
<protein>
    <submittedName>
        <fullName evidence="3">Uncharacterized protein</fullName>
    </submittedName>
</protein>
<dbReference type="VEuPathDB" id="FungiDB:F503_07152"/>
<organism evidence="3 4">
    <name type="scientific">Ophiostoma piceae (strain UAMH 11346)</name>
    <name type="common">Sap stain fungus</name>
    <dbReference type="NCBI Taxonomy" id="1262450"/>
    <lineage>
        <taxon>Eukaryota</taxon>
        <taxon>Fungi</taxon>
        <taxon>Dikarya</taxon>
        <taxon>Ascomycota</taxon>
        <taxon>Pezizomycotina</taxon>
        <taxon>Sordariomycetes</taxon>
        <taxon>Sordariomycetidae</taxon>
        <taxon>Ophiostomatales</taxon>
        <taxon>Ophiostomataceae</taxon>
        <taxon>Ophiostoma</taxon>
    </lineage>
</organism>
<feature type="region of interest" description="Disordered" evidence="1">
    <location>
        <begin position="113"/>
        <end position="153"/>
    </location>
</feature>
<evidence type="ECO:0000313" key="4">
    <source>
        <dbReference type="Proteomes" id="UP000016923"/>
    </source>
</evidence>
<dbReference type="AlphaFoldDB" id="S3CBN4"/>
<keyword evidence="2" id="KW-1133">Transmembrane helix</keyword>
<keyword evidence="2" id="KW-0472">Membrane</keyword>
<dbReference type="HOGENOM" id="CLU_1326740_0_0_1"/>